<protein>
    <submittedName>
        <fullName evidence="1">Uncharacterized protein</fullName>
    </submittedName>
</protein>
<accession>A0A396AHH1</accession>
<dbReference type="EMBL" id="QSIQ01000001">
    <property type="protein sequence ID" value="RHD06607.1"/>
    <property type="molecule type" value="Genomic_DNA"/>
</dbReference>
<evidence type="ECO:0000313" key="1">
    <source>
        <dbReference type="EMBL" id="RHD06607.1"/>
    </source>
</evidence>
<sequence length="107" mass="11787">MQFLPFPQYFLWLLFKFLRKLLVKNNENHHHLLQRRWRHLLRYISLFNITPIRLRHGSSGRGGGGGIIPGLPGGGGMLPGLPGGGGGGLFPPQNSSAITVSVPFFTV</sequence>
<dbReference type="AlphaFoldDB" id="A0A396AHH1"/>
<evidence type="ECO:0000313" key="2">
    <source>
        <dbReference type="Proteomes" id="UP000266391"/>
    </source>
</evidence>
<comment type="caution">
    <text evidence="1">The sequence shown here is derived from an EMBL/GenBank/DDBJ whole genome shotgun (WGS) entry which is preliminary data.</text>
</comment>
<name>A0A396AHH1_9FIRM</name>
<organism evidence="1 2">
    <name type="scientific">Roseburia inulinivorans</name>
    <dbReference type="NCBI Taxonomy" id="360807"/>
    <lineage>
        <taxon>Bacteria</taxon>
        <taxon>Bacillati</taxon>
        <taxon>Bacillota</taxon>
        <taxon>Clostridia</taxon>
        <taxon>Lachnospirales</taxon>
        <taxon>Lachnospiraceae</taxon>
        <taxon>Roseburia</taxon>
    </lineage>
</organism>
<gene>
    <name evidence="1" type="ORF">DW813_01695</name>
</gene>
<reference evidence="1 2" key="1">
    <citation type="submission" date="2018-08" db="EMBL/GenBank/DDBJ databases">
        <title>A genome reference for cultivated species of the human gut microbiota.</title>
        <authorList>
            <person name="Zou Y."/>
            <person name="Xue W."/>
            <person name="Luo G."/>
        </authorList>
    </citation>
    <scope>NUCLEOTIDE SEQUENCE [LARGE SCALE GENOMIC DNA]</scope>
    <source>
        <strain evidence="1 2">AM32-8LB</strain>
    </source>
</reference>
<proteinExistence type="predicted"/>
<dbReference type="Proteomes" id="UP000266391">
    <property type="component" value="Unassembled WGS sequence"/>
</dbReference>